<feature type="region of interest" description="Disordered" evidence="6">
    <location>
        <begin position="122"/>
        <end position="148"/>
    </location>
</feature>
<comment type="similarity">
    <text evidence="2">Belongs to the YSP2 family.</text>
</comment>
<evidence type="ECO:0000256" key="7">
    <source>
        <dbReference type="SAM" id="Phobius"/>
    </source>
</evidence>
<feature type="region of interest" description="Disordered" evidence="6">
    <location>
        <begin position="488"/>
        <end position="519"/>
    </location>
</feature>
<protein>
    <recommendedName>
        <fullName evidence="8">VASt domain-containing protein</fullName>
    </recommendedName>
</protein>
<evidence type="ECO:0000256" key="1">
    <source>
        <dbReference type="ARBA" id="ARBA00004167"/>
    </source>
</evidence>
<dbReference type="PANTHER" id="PTHR23319:SF4">
    <property type="entry name" value="GRAM DOMAIN CONTAINING 1B, ISOFORM E"/>
    <property type="match status" value="1"/>
</dbReference>
<evidence type="ECO:0000313" key="9">
    <source>
        <dbReference type="EMBL" id="SSD60618.1"/>
    </source>
</evidence>
<feature type="compositionally biased region" description="Basic and acidic residues" evidence="6">
    <location>
        <begin position="380"/>
        <end position="406"/>
    </location>
</feature>
<evidence type="ECO:0000256" key="4">
    <source>
        <dbReference type="ARBA" id="ARBA00022989"/>
    </source>
</evidence>
<dbReference type="EMBL" id="UFAJ01000403">
    <property type="protein sequence ID" value="SSD60618.1"/>
    <property type="molecule type" value="Genomic_DNA"/>
</dbReference>
<dbReference type="PANTHER" id="PTHR23319">
    <property type="entry name" value="GRAM DOMAIN CONTAINING 1B, ISOFORM E"/>
    <property type="match status" value="1"/>
</dbReference>
<name>A0A376B7H2_9ASCO</name>
<feature type="compositionally biased region" description="Low complexity" evidence="6">
    <location>
        <begin position="82"/>
        <end position="98"/>
    </location>
</feature>
<feature type="transmembrane region" description="Helical" evidence="7">
    <location>
        <begin position="819"/>
        <end position="842"/>
    </location>
</feature>
<keyword evidence="10" id="KW-1185">Reference proteome</keyword>
<dbReference type="InterPro" id="IPR051482">
    <property type="entry name" value="Cholesterol_transport"/>
</dbReference>
<dbReference type="PROSITE" id="PS51778">
    <property type="entry name" value="VAST"/>
    <property type="match status" value="1"/>
</dbReference>
<dbReference type="Pfam" id="PF16016">
    <property type="entry name" value="VASt"/>
    <property type="match status" value="1"/>
</dbReference>
<feature type="region of interest" description="Disordered" evidence="6">
    <location>
        <begin position="63"/>
        <end position="101"/>
    </location>
</feature>
<feature type="compositionally biased region" description="Low complexity" evidence="6">
    <location>
        <begin position="137"/>
        <end position="148"/>
    </location>
</feature>
<feature type="domain" description="VASt" evidence="8">
    <location>
        <begin position="561"/>
        <end position="735"/>
    </location>
</feature>
<evidence type="ECO:0000256" key="2">
    <source>
        <dbReference type="ARBA" id="ARBA00006582"/>
    </source>
</evidence>
<dbReference type="InterPro" id="IPR011993">
    <property type="entry name" value="PH-like_dom_sf"/>
</dbReference>
<dbReference type="GO" id="GO:0120015">
    <property type="term" value="F:sterol transfer activity"/>
    <property type="evidence" value="ECO:0007669"/>
    <property type="project" value="TreeGrafter"/>
</dbReference>
<dbReference type="SMART" id="SM00568">
    <property type="entry name" value="GRAM"/>
    <property type="match status" value="1"/>
</dbReference>
<dbReference type="AlphaFoldDB" id="A0A376B7H2"/>
<dbReference type="Gene3D" id="2.30.29.30">
    <property type="entry name" value="Pleckstrin-homology domain (PH domain)/Phosphotyrosine-binding domain (PTB)"/>
    <property type="match status" value="1"/>
</dbReference>
<keyword evidence="5 7" id="KW-0472">Membrane</keyword>
<dbReference type="GO" id="GO:0005789">
    <property type="term" value="C:endoplasmic reticulum membrane"/>
    <property type="evidence" value="ECO:0007669"/>
    <property type="project" value="TreeGrafter"/>
</dbReference>
<evidence type="ECO:0000259" key="8">
    <source>
        <dbReference type="PROSITE" id="PS51778"/>
    </source>
</evidence>
<dbReference type="GO" id="GO:0032366">
    <property type="term" value="P:intracellular sterol transport"/>
    <property type="evidence" value="ECO:0007669"/>
    <property type="project" value="TreeGrafter"/>
</dbReference>
<dbReference type="GO" id="GO:0005739">
    <property type="term" value="C:mitochondrion"/>
    <property type="evidence" value="ECO:0007669"/>
    <property type="project" value="TreeGrafter"/>
</dbReference>
<dbReference type="InterPro" id="IPR031968">
    <property type="entry name" value="VASt"/>
</dbReference>
<organism evidence="9 10">
    <name type="scientific">Saccharomycodes ludwigii</name>
    <dbReference type="NCBI Taxonomy" id="36035"/>
    <lineage>
        <taxon>Eukaryota</taxon>
        <taxon>Fungi</taxon>
        <taxon>Dikarya</taxon>
        <taxon>Ascomycota</taxon>
        <taxon>Saccharomycotina</taxon>
        <taxon>Saccharomycetes</taxon>
        <taxon>Saccharomycodales</taxon>
        <taxon>Saccharomycodaceae</taxon>
        <taxon>Saccharomycodes</taxon>
    </lineage>
</organism>
<feature type="region of interest" description="Disordered" evidence="6">
    <location>
        <begin position="1"/>
        <end position="29"/>
    </location>
</feature>
<dbReference type="Proteomes" id="UP000262825">
    <property type="component" value="Unassembled WGS sequence"/>
</dbReference>
<evidence type="ECO:0000313" key="10">
    <source>
        <dbReference type="Proteomes" id="UP000262825"/>
    </source>
</evidence>
<comment type="subcellular location">
    <subcellularLocation>
        <location evidence="1">Membrane</location>
        <topology evidence="1">Single-pass membrane protein</topology>
    </subcellularLocation>
</comment>
<gene>
    <name evidence="9" type="ORF">SCODWIG_02379</name>
</gene>
<keyword evidence="4 7" id="KW-1133">Transmembrane helix</keyword>
<accession>A0A376B7H2</accession>
<feature type="region of interest" description="Disordered" evidence="6">
    <location>
        <begin position="378"/>
        <end position="415"/>
    </location>
</feature>
<feature type="compositionally biased region" description="Polar residues" evidence="6">
    <location>
        <begin position="13"/>
        <end position="29"/>
    </location>
</feature>
<feature type="compositionally biased region" description="Polar residues" evidence="6">
    <location>
        <begin position="63"/>
        <end position="72"/>
    </location>
</feature>
<dbReference type="VEuPathDB" id="FungiDB:SCODWIG_02379"/>
<evidence type="ECO:0000256" key="3">
    <source>
        <dbReference type="ARBA" id="ARBA00022692"/>
    </source>
</evidence>
<keyword evidence="3 7" id="KW-0812">Transmembrane</keyword>
<dbReference type="GO" id="GO:0140268">
    <property type="term" value="C:endoplasmic reticulum-plasma membrane contact site"/>
    <property type="evidence" value="ECO:0007669"/>
    <property type="project" value="TreeGrafter"/>
</dbReference>
<evidence type="ECO:0000256" key="5">
    <source>
        <dbReference type="ARBA" id="ARBA00023136"/>
    </source>
</evidence>
<proteinExistence type="inferred from homology"/>
<dbReference type="GO" id="GO:0005886">
    <property type="term" value="C:plasma membrane"/>
    <property type="evidence" value="ECO:0007669"/>
    <property type="project" value="TreeGrafter"/>
</dbReference>
<dbReference type="GO" id="GO:0032934">
    <property type="term" value="F:sterol binding"/>
    <property type="evidence" value="ECO:0007669"/>
    <property type="project" value="TreeGrafter"/>
</dbReference>
<dbReference type="InterPro" id="IPR004182">
    <property type="entry name" value="GRAM"/>
</dbReference>
<dbReference type="Pfam" id="PF02893">
    <property type="entry name" value="GRAM"/>
    <property type="match status" value="1"/>
</dbReference>
<sequence>MMEDMIEDIVNQKPASDLNNKDTGNSQNFKSQAADPLITKENVSSNSNQNAPIIHRRVKSTNTNFITGTPDKNGNIKERKASTSSNSITETTSNINKTPPSSSIFNSMLASMSSAFTNNTGLQEENLPEDTSKQNYNSANGTTAINASTNNNSMISYRKQEAAINNSNDTSDVALVNTHTGSNNNSNNADNIDVSFDSTNSNNNMLYSTTDYYVKNEIPFAHESRNELFHNSFKSVPSQDRLIDIFSCSLSKDSIFQGKMYVSEKYICFNSKNNLLGLWATNIVICLDDIASINNNGEFTERPSIIAPNISSKFKNNNYSSHGTGSVTSDNNIVINTLYGRSFNFSGFSDKNKASKIIKTIWENSLKKSTLVTSSMQKGVDSDDKTKYGNGKDDKDGILQDTKDRSASNVSEISADDYRPNSIGGLYKHGIHNNQSGILIDAFQYDIKLSEKHKRANSNILENINAKNLIPADLEDAILSVDESVYEEYHEKEKPVTNNYSDEYEDDEDDDYDSEEESKITDNKLKQVKVYTFIPKANYTYKGQLYHDETEFIYSPEEDNKEDLLAEVELNAPPGIIFELLFSENNPSFTLSYLSGLNSSNFQPPNLGAFNKINQDGQKYREYQYDKGLNYPVGPKTTRCLVRETILSLEYDNYINVLNTTRTPDVPSGSNFSVKTRYMIRWGPNGSSVLKISFWVDWTGSSWIKSMIDKSCKSGQKEATKVLLVSLQEKLEQVTEMKKLSLDEAISSEMPSSNNGILSKSPSVTSLRSLPQEEYNYKGNTSGAAGISTGLNKTGNLYSNKVSANGFTNTNIHNTDLKLSFFSFTNILLFFITFLLLLNLYFQFKIMSKYNLLNDIIPQFLSSQSNEKSSVVIDETTEKLLENIDALVQRRMNVKN</sequence>
<feature type="compositionally biased region" description="Acidic residues" evidence="6">
    <location>
        <begin position="502"/>
        <end position="516"/>
    </location>
</feature>
<reference evidence="10" key="1">
    <citation type="submission" date="2018-06" db="EMBL/GenBank/DDBJ databases">
        <authorList>
            <person name="Guldener U."/>
        </authorList>
    </citation>
    <scope>NUCLEOTIDE SEQUENCE [LARGE SCALE GENOMIC DNA]</scope>
    <source>
        <strain evidence="10">UTAD17</strain>
    </source>
</reference>
<evidence type="ECO:0000256" key="6">
    <source>
        <dbReference type="SAM" id="MobiDB-lite"/>
    </source>
</evidence>
<dbReference type="GO" id="GO:0032541">
    <property type="term" value="C:cortical endoplasmic reticulum"/>
    <property type="evidence" value="ECO:0007669"/>
    <property type="project" value="TreeGrafter"/>
</dbReference>